<evidence type="ECO:0000256" key="1">
    <source>
        <dbReference type="SAM" id="MobiDB-lite"/>
    </source>
</evidence>
<comment type="caution">
    <text evidence="2">The sequence shown here is derived from an EMBL/GenBank/DDBJ whole genome shotgun (WGS) entry which is preliminary data.</text>
</comment>
<keyword evidence="3" id="KW-1185">Reference proteome</keyword>
<feature type="compositionally biased region" description="Basic and acidic residues" evidence="1">
    <location>
        <begin position="84"/>
        <end position="93"/>
    </location>
</feature>
<feature type="compositionally biased region" description="Basic residues" evidence="1">
    <location>
        <begin position="52"/>
        <end position="68"/>
    </location>
</feature>
<reference evidence="2" key="1">
    <citation type="submission" date="2020-08" db="EMBL/GenBank/DDBJ databases">
        <title>Genome sequencing and assembly of the red palm weevil Rhynchophorus ferrugineus.</title>
        <authorList>
            <person name="Dias G.B."/>
            <person name="Bergman C.M."/>
            <person name="Manee M."/>
        </authorList>
    </citation>
    <scope>NUCLEOTIDE SEQUENCE</scope>
    <source>
        <strain evidence="2">AA-2017</strain>
        <tissue evidence="2">Whole larva</tissue>
    </source>
</reference>
<dbReference type="EMBL" id="JAACXV010014414">
    <property type="protein sequence ID" value="KAF7267502.1"/>
    <property type="molecule type" value="Genomic_DNA"/>
</dbReference>
<proteinExistence type="predicted"/>
<dbReference type="Proteomes" id="UP000625711">
    <property type="component" value="Unassembled WGS sequence"/>
</dbReference>
<organism evidence="2 3">
    <name type="scientific">Rhynchophorus ferrugineus</name>
    <name type="common">Red palm weevil</name>
    <name type="synonym">Curculio ferrugineus</name>
    <dbReference type="NCBI Taxonomy" id="354439"/>
    <lineage>
        <taxon>Eukaryota</taxon>
        <taxon>Metazoa</taxon>
        <taxon>Ecdysozoa</taxon>
        <taxon>Arthropoda</taxon>
        <taxon>Hexapoda</taxon>
        <taxon>Insecta</taxon>
        <taxon>Pterygota</taxon>
        <taxon>Neoptera</taxon>
        <taxon>Endopterygota</taxon>
        <taxon>Coleoptera</taxon>
        <taxon>Polyphaga</taxon>
        <taxon>Cucujiformia</taxon>
        <taxon>Curculionidae</taxon>
        <taxon>Dryophthorinae</taxon>
        <taxon>Rhynchophorus</taxon>
    </lineage>
</organism>
<gene>
    <name evidence="2" type="ORF">GWI33_019281</name>
</gene>
<protein>
    <submittedName>
        <fullName evidence="2">Uncharacterized protein</fullName>
    </submittedName>
</protein>
<sequence>MGVRDREGQGREVRVLPLTLTSADLHPLGGVGSATGVDLPQSGGGKIDAAVSRRRRRRDARRGGGRRGGRTEKSDNVGGSQWSGEEKRPVGRW</sequence>
<dbReference type="AlphaFoldDB" id="A0A834HV26"/>
<evidence type="ECO:0000313" key="3">
    <source>
        <dbReference type="Proteomes" id="UP000625711"/>
    </source>
</evidence>
<name>A0A834HV26_RHYFE</name>
<feature type="region of interest" description="Disordered" evidence="1">
    <location>
        <begin position="23"/>
        <end position="93"/>
    </location>
</feature>
<accession>A0A834HV26</accession>
<evidence type="ECO:0000313" key="2">
    <source>
        <dbReference type="EMBL" id="KAF7267502.1"/>
    </source>
</evidence>